<proteinExistence type="predicted"/>
<dbReference type="Gene3D" id="3.80.10.10">
    <property type="entry name" value="Ribonuclease Inhibitor"/>
    <property type="match status" value="1"/>
</dbReference>
<dbReference type="Proteomes" id="UP001054902">
    <property type="component" value="Unassembled WGS sequence"/>
</dbReference>
<dbReference type="Pfam" id="PF13306">
    <property type="entry name" value="LRR_5"/>
    <property type="match status" value="1"/>
</dbReference>
<evidence type="ECO:0000313" key="2">
    <source>
        <dbReference type="Proteomes" id="UP001054902"/>
    </source>
</evidence>
<name>A0AAD3DBU7_9STRA</name>
<protein>
    <submittedName>
        <fullName evidence="1">Leucine-rich repeat domain-containing protein</fullName>
    </submittedName>
</protein>
<organism evidence="1 2">
    <name type="scientific">Chaetoceros tenuissimus</name>
    <dbReference type="NCBI Taxonomy" id="426638"/>
    <lineage>
        <taxon>Eukaryota</taxon>
        <taxon>Sar</taxon>
        <taxon>Stramenopiles</taxon>
        <taxon>Ochrophyta</taxon>
        <taxon>Bacillariophyta</taxon>
        <taxon>Coscinodiscophyceae</taxon>
        <taxon>Chaetocerotophycidae</taxon>
        <taxon>Chaetocerotales</taxon>
        <taxon>Chaetocerotaceae</taxon>
        <taxon>Chaetoceros</taxon>
    </lineage>
</organism>
<dbReference type="EMBL" id="BLLK01000074">
    <property type="protein sequence ID" value="GFH61584.1"/>
    <property type="molecule type" value="Genomic_DNA"/>
</dbReference>
<evidence type="ECO:0000313" key="1">
    <source>
        <dbReference type="EMBL" id="GFH61584.1"/>
    </source>
</evidence>
<keyword evidence="2" id="KW-1185">Reference proteome</keyword>
<dbReference type="SUPFAM" id="SSF52058">
    <property type="entry name" value="L domain-like"/>
    <property type="match status" value="1"/>
</dbReference>
<dbReference type="InterPro" id="IPR026906">
    <property type="entry name" value="LRR_5"/>
</dbReference>
<sequence>MRIQTEEWRKFIPGIRMYKGKKTLFYNGEILWDPNDWSKPLVREKFQAIKDIIVLPGVEIISTNAFDCCKERIETVIMADTVTRIEQGSFYEFKKLVFVKLSRNIDYIGSSAFRGCLSLKSFFVPPSCREIGDCAFKRCFNLLIFNLHQHTSLRIWALVDTSLVTNSASDEEYRITGDIRSIPWVKSINNDDEYGLHRLCSSMDPSEDEIYQMICEKGGLHAMAKKNCIGISPSEYLASNPYADVDEMKLIKRFALKNIIA</sequence>
<dbReference type="InterPro" id="IPR032675">
    <property type="entry name" value="LRR_dom_sf"/>
</dbReference>
<reference evidence="1 2" key="1">
    <citation type="journal article" date="2021" name="Sci. Rep.">
        <title>The genome of the diatom Chaetoceros tenuissimus carries an ancient integrated fragment of an extant virus.</title>
        <authorList>
            <person name="Hongo Y."/>
            <person name="Kimura K."/>
            <person name="Takaki Y."/>
            <person name="Yoshida Y."/>
            <person name="Baba S."/>
            <person name="Kobayashi G."/>
            <person name="Nagasaki K."/>
            <person name="Hano T."/>
            <person name="Tomaru Y."/>
        </authorList>
    </citation>
    <scope>NUCLEOTIDE SEQUENCE [LARGE SCALE GENOMIC DNA]</scope>
    <source>
        <strain evidence="1 2">NIES-3715</strain>
    </source>
</reference>
<dbReference type="AlphaFoldDB" id="A0AAD3DBU7"/>
<gene>
    <name evidence="1" type="ORF">CTEN210_18060</name>
</gene>
<accession>A0AAD3DBU7</accession>
<comment type="caution">
    <text evidence="1">The sequence shown here is derived from an EMBL/GenBank/DDBJ whole genome shotgun (WGS) entry which is preliminary data.</text>
</comment>